<feature type="region of interest" description="Disordered" evidence="1">
    <location>
        <begin position="34"/>
        <end position="102"/>
    </location>
</feature>
<accession>A0A1H0BWH4</accession>
<feature type="signal peptide" evidence="2">
    <location>
        <begin position="1"/>
        <end position="29"/>
    </location>
</feature>
<protein>
    <submittedName>
        <fullName evidence="4">AMIN domain-containing protein</fullName>
    </submittedName>
</protein>
<dbReference type="EMBL" id="FNIM01000005">
    <property type="protein sequence ID" value="SDN50029.1"/>
    <property type="molecule type" value="Genomic_DNA"/>
</dbReference>
<dbReference type="InterPro" id="IPR056303">
    <property type="entry name" value="AMIN-like"/>
</dbReference>
<dbReference type="PROSITE" id="PS51257">
    <property type="entry name" value="PROKAR_LIPOPROTEIN"/>
    <property type="match status" value="1"/>
</dbReference>
<dbReference type="AlphaFoldDB" id="A0A1H0BWH4"/>
<keyword evidence="2" id="KW-0732">Signal</keyword>
<keyword evidence="5" id="KW-1185">Reference proteome</keyword>
<evidence type="ECO:0000313" key="5">
    <source>
        <dbReference type="Proteomes" id="UP000198541"/>
    </source>
</evidence>
<dbReference type="Pfam" id="PF24837">
    <property type="entry name" value="AMIN-like"/>
    <property type="match status" value="1"/>
</dbReference>
<evidence type="ECO:0000313" key="4">
    <source>
        <dbReference type="EMBL" id="SDN50029.1"/>
    </source>
</evidence>
<reference evidence="5" key="1">
    <citation type="submission" date="2016-10" db="EMBL/GenBank/DDBJ databases">
        <authorList>
            <person name="Varghese N."/>
            <person name="Submissions S."/>
        </authorList>
    </citation>
    <scope>NUCLEOTIDE SEQUENCE [LARGE SCALE GENOMIC DNA]</scope>
    <source>
        <strain evidence="5">DSM 27982</strain>
    </source>
</reference>
<proteinExistence type="predicted"/>
<name>A0A1H0BWH4_9ACTO</name>
<feature type="domain" description="AMIN-like" evidence="3">
    <location>
        <begin position="114"/>
        <end position="244"/>
    </location>
</feature>
<feature type="chain" id="PRO_5038981928" evidence="2">
    <location>
        <begin position="30"/>
        <end position="251"/>
    </location>
</feature>
<evidence type="ECO:0000259" key="3">
    <source>
        <dbReference type="Pfam" id="PF24837"/>
    </source>
</evidence>
<dbReference type="RefSeq" id="WP_092534948.1">
    <property type="nucleotide sequence ID" value="NZ_FNIM01000005.1"/>
</dbReference>
<organism evidence="4 5">
    <name type="scientific">Actinomyces ruminicola</name>
    <dbReference type="NCBI Taxonomy" id="332524"/>
    <lineage>
        <taxon>Bacteria</taxon>
        <taxon>Bacillati</taxon>
        <taxon>Actinomycetota</taxon>
        <taxon>Actinomycetes</taxon>
        <taxon>Actinomycetales</taxon>
        <taxon>Actinomycetaceae</taxon>
        <taxon>Actinomyces</taxon>
    </lineage>
</organism>
<sequence>MKRSCPLPRTRRALIPALALLLTGAITLGACGSGSGTDTASAGASSPAASTDSGDVTASAAATDDASSSQSPTASQTPTTTGSLIQEETSPSGAPAWGTGADGQAAAAGSELIISGVRIGSHDDEDYSRFVVEFSGEGTPGWSAQWTDQAHTQGKGDPIDVRGDFTLVITGTGVTMPISEEQQAVAYTEPVRFDFDAVGDDEGIEEAYLDLAFEDQFQVVLGTDSQTYRIFTLTNPTRLVIDVADDDTNDD</sequence>
<gene>
    <name evidence="4" type="ORF">SAMN05216355_10551</name>
</gene>
<dbReference type="Proteomes" id="UP000198541">
    <property type="component" value="Unassembled WGS sequence"/>
</dbReference>
<evidence type="ECO:0000256" key="2">
    <source>
        <dbReference type="SAM" id="SignalP"/>
    </source>
</evidence>
<evidence type="ECO:0000256" key="1">
    <source>
        <dbReference type="SAM" id="MobiDB-lite"/>
    </source>
</evidence>
<dbReference type="STRING" id="332524.SAMN04487766_107104"/>
<feature type="compositionally biased region" description="Low complexity" evidence="1">
    <location>
        <begin position="34"/>
        <end position="83"/>
    </location>
</feature>